<comment type="caution">
    <text evidence="2">The sequence shown here is derived from an EMBL/GenBank/DDBJ whole genome shotgun (WGS) entry which is preliminary data.</text>
</comment>
<evidence type="ECO:0000313" key="2">
    <source>
        <dbReference type="EMBL" id="MBB6341614.1"/>
    </source>
</evidence>
<reference evidence="2 3" key="1">
    <citation type="submission" date="2020-08" db="EMBL/GenBank/DDBJ databases">
        <title>Functional genomics of gut bacteria from endangered species of beetles.</title>
        <authorList>
            <person name="Carlos-Shanley C."/>
        </authorList>
    </citation>
    <scope>NUCLEOTIDE SEQUENCE [LARGE SCALE GENOMIC DNA]</scope>
    <source>
        <strain evidence="2 3">S00202</strain>
    </source>
</reference>
<feature type="transmembrane region" description="Helical" evidence="1">
    <location>
        <begin position="92"/>
        <end position="110"/>
    </location>
</feature>
<keyword evidence="1" id="KW-0472">Membrane</keyword>
<gene>
    <name evidence="2" type="ORF">HNP49_001771</name>
</gene>
<organism evidence="2 3">
    <name type="scientific">Pseudomonas fluvialis</name>
    <dbReference type="NCBI Taxonomy" id="1793966"/>
    <lineage>
        <taxon>Bacteria</taxon>
        <taxon>Pseudomonadati</taxon>
        <taxon>Pseudomonadota</taxon>
        <taxon>Gammaproteobacteria</taxon>
        <taxon>Pseudomonadales</taxon>
        <taxon>Pseudomonadaceae</taxon>
        <taxon>Pseudomonas</taxon>
    </lineage>
</organism>
<evidence type="ECO:0008006" key="4">
    <source>
        <dbReference type="Google" id="ProtNLM"/>
    </source>
</evidence>
<keyword evidence="3" id="KW-1185">Reference proteome</keyword>
<keyword evidence="1" id="KW-0812">Transmembrane</keyword>
<name>A0A7X0ETZ6_9PSED</name>
<dbReference type="Proteomes" id="UP000557193">
    <property type="component" value="Unassembled WGS sequence"/>
</dbReference>
<feature type="transmembrane region" description="Helical" evidence="1">
    <location>
        <begin position="61"/>
        <end position="80"/>
    </location>
</feature>
<dbReference type="AlphaFoldDB" id="A0A7X0ETZ6"/>
<evidence type="ECO:0000313" key="3">
    <source>
        <dbReference type="Proteomes" id="UP000557193"/>
    </source>
</evidence>
<feature type="transmembrane region" description="Helical" evidence="1">
    <location>
        <begin position="116"/>
        <end position="134"/>
    </location>
</feature>
<proteinExistence type="predicted"/>
<accession>A0A7X0ETZ6</accession>
<sequence length="146" mass="15886">MLKSAISDAAPLRAGVITWRLALTFWVGGMWMLHFVLLPMLEQAGMASLLVEGVADKLRPALVGFAAFCALLQLLLLQLAEGRRAVLDLRGQLLFAVLGLALLFFLARHWWPAEVFWQLLGFVAQAFCGLLLVLQAGPGGESVRSA</sequence>
<feature type="transmembrane region" description="Helical" evidence="1">
    <location>
        <begin position="21"/>
        <end position="41"/>
    </location>
</feature>
<protein>
    <recommendedName>
        <fullName evidence="4">DUF4149 domain-containing protein</fullName>
    </recommendedName>
</protein>
<dbReference type="EMBL" id="JACHLL010000002">
    <property type="protein sequence ID" value="MBB6341614.1"/>
    <property type="molecule type" value="Genomic_DNA"/>
</dbReference>
<keyword evidence="1" id="KW-1133">Transmembrane helix</keyword>
<evidence type="ECO:0000256" key="1">
    <source>
        <dbReference type="SAM" id="Phobius"/>
    </source>
</evidence>